<keyword evidence="1" id="KW-0732">Signal</keyword>
<comment type="caution">
    <text evidence="2">The sequence shown here is derived from an EMBL/GenBank/DDBJ whole genome shotgun (WGS) entry which is preliminary data.</text>
</comment>
<dbReference type="Proteomes" id="UP000610303">
    <property type="component" value="Unassembled WGS sequence"/>
</dbReference>
<dbReference type="PROSITE" id="PS51257">
    <property type="entry name" value="PROKAR_LIPOPROTEIN"/>
    <property type="match status" value="1"/>
</dbReference>
<dbReference type="AlphaFoldDB" id="A0A918FDW4"/>
<dbReference type="RefSeq" id="WP_189085210.1">
    <property type="nucleotide sequence ID" value="NZ_BMRJ01000002.1"/>
</dbReference>
<proteinExistence type="predicted"/>
<reference evidence="2" key="1">
    <citation type="journal article" date="2014" name="Int. J. Syst. Evol. Microbiol.">
        <title>Complete genome sequence of Corynebacterium casei LMG S-19264T (=DSM 44701T), isolated from a smear-ripened cheese.</title>
        <authorList>
            <consortium name="US DOE Joint Genome Institute (JGI-PGF)"/>
            <person name="Walter F."/>
            <person name="Albersmeier A."/>
            <person name="Kalinowski J."/>
            <person name="Ruckert C."/>
        </authorList>
    </citation>
    <scope>NUCLEOTIDE SEQUENCE</scope>
    <source>
        <strain evidence="2">JCM 3346</strain>
    </source>
</reference>
<evidence type="ECO:0000313" key="2">
    <source>
        <dbReference type="EMBL" id="GGR26373.1"/>
    </source>
</evidence>
<feature type="chain" id="PRO_5038117054" evidence="1">
    <location>
        <begin position="28"/>
        <end position="122"/>
    </location>
</feature>
<accession>A0A918FDW4</accession>
<protein>
    <submittedName>
        <fullName evidence="2">Uncharacterized protein</fullName>
    </submittedName>
</protein>
<name>A0A918FDW4_AGRME</name>
<organism evidence="2 3">
    <name type="scientific">Agromyces mediolanus</name>
    <name type="common">Corynebacterium mediolanum</name>
    <dbReference type="NCBI Taxonomy" id="41986"/>
    <lineage>
        <taxon>Bacteria</taxon>
        <taxon>Bacillati</taxon>
        <taxon>Actinomycetota</taxon>
        <taxon>Actinomycetes</taxon>
        <taxon>Micrococcales</taxon>
        <taxon>Microbacteriaceae</taxon>
        <taxon>Agromyces</taxon>
    </lineage>
</organism>
<keyword evidence="3" id="KW-1185">Reference proteome</keyword>
<gene>
    <name evidence="2" type="ORF">GCM10010196_19840</name>
</gene>
<dbReference type="EMBL" id="BMRJ01000002">
    <property type="protein sequence ID" value="GGR26373.1"/>
    <property type="molecule type" value="Genomic_DNA"/>
</dbReference>
<evidence type="ECO:0000313" key="3">
    <source>
        <dbReference type="Proteomes" id="UP000610303"/>
    </source>
</evidence>
<evidence type="ECO:0000256" key="1">
    <source>
        <dbReference type="SAM" id="SignalP"/>
    </source>
</evidence>
<feature type="signal peptide" evidence="1">
    <location>
        <begin position="1"/>
        <end position="27"/>
    </location>
</feature>
<sequence length="122" mass="12789">MKLSRAFAGAVLLGFSCGLMVTQSAPAVALGTRTVSCVYNPPGTGYVTGYSWRNSDFSGGAYTNKTPDCTALTLSVRVKYQSYPGGPYYWTGFSYGSSSVTQYQSGTSDGEHGVSGQGVFST</sequence>
<reference evidence="2" key="2">
    <citation type="submission" date="2020-09" db="EMBL/GenBank/DDBJ databases">
        <authorList>
            <person name="Sun Q."/>
            <person name="Ohkuma M."/>
        </authorList>
    </citation>
    <scope>NUCLEOTIDE SEQUENCE</scope>
    <source>
        <strain evidence="2">JCM 3346</strain>
    </source>
</reference>